<feature type="region of interest" description="Disordered" evidence="1">
    <location>
        <begin position="196"/>
        <end position="258"/>
    </location>
</feature>
<accession>A0AAW0TNG9</accession>
<feature type="compositionally biased region" description="Low complexity" evidence="1">
    <location>
        <begin position="248"/>
        <end position="258"/>
    </location>
</feature>
<proteinExistence type="predicted"/>
<name>A0AAW0TNG9_SCYPA</name>
<evidence type="ECO:0000259" key="2">
    <source>
        <dbReference type="Pfam" id="PF03184"/>
    </source>
</evidence>
<dbReference type="EMBL" id="JARAKH010000028">
    <property type="protein sequence ID" value="KAK8389284.1"/>
    <property type="molecule type" value="Genomic_DNA"/>
</dbReference>
<reference evidence="3 4" key="1">
    <citation type="submission" date="2023-03" db="EMBL/GenBank/DDBJ databases">
        <title>High-quality genome of Scylla paramamosain provides insights in environmental adaptation.</title>
        <authorList>
            <person name="Zhang L."/>
        </authorList>
    </citation>
    <scope>NUCLEOTIDE SEQUENCE [LARGE SCALE GENOMIC DNA]</scope>
    <source>
        <strain evidence="3">LZ_2023a</strain>
        <tissue evidence="3">Muscle</tissue>
    </source>
</reference>
<sequence>MDQGVIATFKAYYQHCMMKQLITAIDGEGRPTIKQFWAKYDIKKTINNVNESWMKVKEEMVSGCCGQIWEECVTDFKGFANMADVRRDIVHLSHLAGFTEVEKDVEDLLESHDQPLSSKDLMQLEQERAVTEEEEEEPEPQRILDIKTLWEVFSGIDRSLELLKEHDPNSARSGTASPHAADPDIPVAIQASLATPAASPNTPAAIQASPTTPTTNPVSHATSSASPVTSPATSATASPPIPVIAGLSPSAAHSSPSSMVDLFLISDDDDDE</sequence>
<keyword evidence="4" id="KW-1185">Reference proteome</keyword>
<feature type="domain" description="DDE-1" evidence="2">
    <location>
        <begin position="1"/>
        <end position="63"/>
    </location>
</feature>
<protein>
    <recommendedName>
        <fullName evidence="2">DDE-1 domain-containing protein</fullName>
    </recommendedName>
</protein>
<feature type="compositionally biased region" description="Low complexity" evidence="1">
    <location>
        <begin position="217"/>
        <end position="238"/>
    </location>
</feature>
<evidence type="ECO:0000313" key="4">
    <source>
        <dbReference type="Proteomes" id="UP001487740"/>
    </source>
</evidence>
<dbReference type="Pfam" id="PF03184">
    <property type="entry name" value="DDE_1"/>
    <property type="match status" value="1"/>
</dbReference>
<dbReference type="Proteomes" id="UP001487740">
    <property type="component" value="Unassembled WGS sequence"/>
</dbReference>
<evidence type="ECO:0000256" key="1">
    <source>
        <dbReference type="SAM" id="MobiDB-lite"/>
    </source>
</evidence>
<feature type="compositionally biased region" description="Low complexity" evidence="1">
    <location>
        <begin position="196"/>
        <end position="205"/>
    </location>
</feature>
<gene>
    <name evidence="3" type="ORF">O3P69_020908</name>
</gene>
<dbReference type="InterPro" id="IPR004875">
    <property type="entry name" value="DDE_SF_endonuclease_dom"/>
</dbReference>
<dbReference type="AlphaFoldDB" id="A0AAW0TNG9"/>
<evidence type="ECO:0000313" key="3">
    <source>
        <dbReference type="EMBL" id="KAK8389284.1"/>
    </source>
</evidence>
<comment type="caution">
    <text evidence="3">The sequence shown here is derived from an EMBL/GenBank/DDBJ whole genome shotgun (WGS) entry which is preliminary data.</text>
</comment>
<organism evidence="3 4">
    <name type="scientific">Scylla paramamosain</name>
    <name type="common">Mud crab</name>
    <dbReference type="NCBI Taxonomy" id="85552"/>
    <lineage>
        <taxon>Eukaryota</taxon>
        <taxon>Metazoa</taxon>
        <taxon>Ecdysozoa</taxon>
        <taxon>Arthropoda</taxon>
        <taxon>Crustacea</taxon>
        <taxon>Multicrustacea</taxon>
        <taxon>Malacostraca</taxon>
        <taxon>Eumalacostraca</taxon>
        <taxon>Eucarida</taxon>
        <taxon>Decapoda</taxon>
        <taxon>Pleocyemata</taxon>
        <taxon>Brachyura</taxon>
        <taxon>Eubrachyura</taxon>
        <taxon>Portunoidea</taxon>
        <taxon>Portunidae</taxon>
        <taxon>Portuninae</taxon>
        <taxon>Scylla</taxon>
    </lineage>
</organism>
<dbReference type="GO" id="GO:0003676">
    <property type="term" value="F:nucleic acid binding"/>
    <property type="evidence" value="ECO:0007669"/>
    <property type="project" value="InterPro"/>
</dbReference>